<dbReference type="InParanoid" id="A0A164ZT13"/>
<dbReference type="OrthoDB" id="4204700at2759"/>
<dbReference type="RefSeq" id="XP_018185029.1">
    <property type="nucleotide sequence ID" value="XM_018333472.1"/>
</dbReference>
<proteinExistence type="predicted"/>
<name>A0A164ZT13_XYLHT</name>
<accession>A0A164ZT13</accession>
<reference evidence="2 3" key="1">
    <citation type="journal article" date="2016" name="Fungal Biol.">
        <title>The genome of Xylona heveae provides a window into fungal endophytism.</title>
        <authorList>
            <person name="Gazis R."/>
            <person name="Kuo A."/>
            <person name="Riley R."/>
            <person name="LaButti K."/>
            <person name="Lipzen A."/>
            <person name="Lin J."/>
            <person name="Amirebrahimi M."/>
            <person name="Hesse C.N."/>
            <person name="Spatafora J.W."/>
            <person name="Henrissat B."/>
            <person name="Hainaut M."/>
            <person name="Grigoriev I.V."/>
            <person name="Hibbett D.S."/>
        </authorList>
    </citation>
    <scope>NUCLEOTIDE SEQUENCE [LARGE SCALE GENOMIC DNA]</scope>
    <source>
        <strain evidence="2 3">TC161</strain>
    </source>
</reference>
<feature type="compositionally biased region" description="Low complexity" evidence="1">
    <location>
        <begin position="391"/>
        <end position="405"/>
    </location>
</feature>
<organism evidence="2 3">
    <name type="scientific">Xylona heveae (strain CBS 132557 / TC161)</name>
    <dbReference type="NCBI Taxonomy" id="1328760"/>
    <lineage>
        <taxon>Eukaryota</taxon>
        <taxon>Fungi</taxon>
        <taxon>Dikarya</taxon>
        <taxon>Ascomycota</taxon>
        <taxon>Pezizomycotina</taxon>
        <taxon>Xylonomycetes</taxon>
        <taxon>Xylonales</taxon>
        <taxon>Xylonaceae</taxon>
        <taxon>Xylona</taxon>
    </lineage>
</organism>
<dbReference type="GeneID" id="28898609"/>
<feature type="compositionally biased region" description="Low complexity" evidence="1">
    <location>
        <begin position="233"/>
        <end position="243"/>
    </location>
</feature>
<keyword evidence="3" id="KW-1185">Reference proteome</keyword>
<dbReference type="Proteomes" id="UP000076632">
    <property type="component" value="Unassembled WGS sequence"/>
</dbReference>
<gene>
    <name evidence="2" type="ORF">L228DRAFT_251068</name>
</gene>
<feature type="region of interest" description="Disordered" evidence="1">
    <location>
        <begin position="1"/>
        <end position="35"/>
    </location>
</feature>
<feature type="region of interest" description="Disordered" evidence="1">
    <location>
        <begin position="200"/>
        <end position="503"/>
    </location>
</feature>
<dbReference type="OMA" id="GRFNPNE"/>
<protein>
    <submittedName>
        <fullName evidence="2">Uncharacterized protein</fullName>
    </submittedName>
</protein>
<dbReference type="STRING" id="1328760.A0A164ZT13"/>
<feature type="compositionally biased region" description="Low complexity" evidence="1">
    <location>
        <begin position="9"/>
        <end position="32"/>
    </location>
</feature>
<feature type="compositionally biased region" description="Low complexity" evidence="1">
    <location>
        <begin position="431"/>
        <end position="459"/>
    </location>
</feature>
<evidence type="ECO:0000313" key="2">
    <source>
        <dbReference type="EMBL" id="KZF19474.1"/>
    </source>
</evidence>
<sequence>MVLNDAGFSPDSSPPSDRDPYSSSSSNSATSSIQIDTSKIPKPVPILGPLFGYNQTYLAHTIENRIRAASKVLKRPTTQDESEALAFWSGKMQSIASWGRPVGLAAGWIQAYRTAEQFRFPFIKPNPEFNRYQFYFGIKGEQARMLWNALRVGCYSVLGVWFGGIVVGSYAATVAAVGEQRDPRLTDLINAIAERVRQHGPLRTPPTDHHHHHQNEPRGFPSQQHPGYPRPQSGSSAPAAGMSSDDDASPTAGGFGDDTTYSDVAALSKSQDTSVMSDQQMQGLQTQRQATVDKMRANRYSSSSPPPSEQSPTSSSSSSTNRGTTFFDDDPRDHADYNYASTSNYDEDDDDMSPTANTQRRPPAGAADATSGSVWDRIRRESAHPDAGHQRGAWSRAAAAAGASRTSEPNPDEYPPADRQPATNTWAQRRLSSLSGGAGGSDSTSSSSSGAGDSFTFSSTDEDRQLAQNEAQRDFDQRLERERQGGDFSSSQPDGAGKGWRRW</sequence>
<feature type="compositionally biased region" description="Basic and acidic residues" evidence="1">
    <location>
        <begin position="376"/>
        <end position="389"/>
    </location>
</feature>
<dbReference type="AlphaFoldDB" id="A0A164ZT13"/>
<dbReference type="EMBL" id="KV407466">
    <property type="protein sequence ID" value="KZF19474.1"/>
    <property type="molecule type" value="Genomic_DNA"/>
</dbReference>
<feature type="compositionally biased region" description="Basic and acidic residues" evidence="1">
    <location>
        <begin position="461"/>
        <end position="485"/>
    </location>
</feature>
<feature type="compositionally biased region" description="Polar residues" evidence="1">
    <location>
        <begin position="268"/>
        <end position="290"/>
    </location>
</feature>
<feature type="compositionally biased region" description="Low complexity" evidence="1">
    <location>
        <begin position="310"/>
        <end position="319"/>
    </location>
</feature>
<evidence type="ECO:0000313" key="3">
    <source>
        <dbReference type="Proteomes" id="UP000076632"/>
    </source>
</evidence>
<evidence type="ECO:0000256" key="1">
    <source>
        <dbReference type="SAM" id="MobiDB-lite"/>
    </source>
</evidence>